<keyword evidence="5" id="KW-1185">Reference proteome</keyword>
<name>A0A8S3QL40_MYTED</name>
<dbReference type="OrthoDB" id="539213at2759"/>
<feature type="repeat" description="ANK" evidence="3">
    <location>
        <begin position="173"/>
        <end position="208"/>
    </location>
</feature>
<evidence type="ECO:0000313" key="5">
    <source>
        <dbReference type="Proteomes" id="UP000683360"/>
    </source>
</evidence>
<dbReference type="PROSITE" id="PS50088">
    <property type="entry name" value="ANK_REPEAT"/>
    <property type="match status" value="2"/>
</dbReference>
<organism evidence="4 5">
    <name type="scientific">Mytilus edulis</name>
    <name type="common">Blue mussel</name>
    <dbReference type="NCBI Taxonomy" id="6550"/>
    <lineage>
        <taxon>Eukaryota</taxon>
        <taxon>Metazoa</taxon>
        <taxon>Spiralia</taxon>
        <taxon>Lophotrochozoa</taxon>
        <taxon>Mollusca</taxon>
        <taxon>Bivalvia</taxon>
        <taxon>Autobranchia</taxon>
        <taxon>Pteriomorphia</taxon>
        <taxon>Mytilida</taxon>
        <taxon>Mytiloidea</taxon>
        <taxon>Mytilidae</taxon>
        <taxon>Mytilinae</taxon>
        <taxon>Mytilus</taxon>
    </lineage>
</organism>
<dbReference type="PANTHER" id="PTHR24173">
    <property type="entry name" value="ANKYRIN REPEAT CONTAINING"/>
    <property type="match status" value="1"/>
</dbReference>
<accession>A0A8S3QL40</accession>
<dbReference type="InterPro" id="IPR036770">
    <property type="entry name" value="Ankyrin_rpt-contain_sf"/>
</dbReference>
<dbReference type="SMART" id="SM00248">
    <property type="entry name" value="ANK"/>
    <property type="match status" value="3"/>
</dbReference>
<protein>
    <submittedName>
        <fullName evidence="4">Uncharacterized protein</fullName>
    </submittedName>
</protein>
<reference evidence="4" key="1">
    <citation type="submission" date="2021-03" db="EMBL/GenBank/DDBJ databases">
        <authorList>
            <person name="Bekaert M."/>
        </authorList>
    </citation>
    <scope>NUCLEOTIDE SEQUENCE</scope>
</reference>
<dbReference type="SUPFAM" id="SSF48403">
    <property type="entry name" value="Ankyrin repeat"/>
    <property type="match status" value="1"/>
</dbReference>
<evidence type="ECO:0000256" key="2">
    <source>
        <dbReference type="ARBA" id="ARBA00023043"/>
    </source>
</evidence>
<dbReference type="Proteomes" id="UP000683360">
    <property type="component" value="Unassembled WGS sequence"/>
</dbReference>
<evidence type="ECO:0000256" key="3">
    <source>
        <dbReference type="PROSITE-ProRule" id="PRU00023"/>
    </source>
</evidence>
<evidence type="ECO:0000256" key="1">
    <source>
        <dbReference type="ARBA" id="ARBA00022737"/>
    </source>
</evidence>
<keyword evidence="2 3" id="KW-0040">ANK repeat</keyword>
<dbReference type="PROSITE" id="PS50297">
    <property type="entry name" value="ANK_REP_REGION"/>
    <property type="match status" value="2"/>
</dbReference>
<dbReference type="EMBL" id="CAJPWZ010000548">
    <property type="protein sequence ID" value="CAG2196191.1"/>
    <property type="molecule type" value="Genomic_DNA"/>
</dbReference>
<dbReference type="AlphaFoldDB" id="A0A8S3QL40"/>
<dbReference type="InterPro" id="IPR002110">
    <property type="entry name" value="Ankyrin_rpt"/>
</dbReference>
<dbReference type="Gene3D" id="1.25.40.20">
    <property type="entry name" value="Ankyrin repeat-containing domain"/>
    <property type="match status" value="1"/>
</dbReference>
<feature type="repeat" description="ANK" evidence="3">
    <location>
        <begin position="140"/>
        <end position="172"/>
    </location>
</feature>
<keyword evidence="1" id="KW-0677">Repeat</keyword>
<proteinExistence type="predicted"/>
<comment type="caution">
    <text evidence="4">The sequence shown here is derived from an EMBL/GenBank/DDBJ whole genome shotgun (WGS) entry which is preliminary data.</text>
</comment>
<evidence type="ECO:0000313" key="4">
    <source>
        <dbReference type="EMBL" id="CAG2196191.1"/>
    </source>
</evidence>
<dbReference type="PANTHER" id="PTHR24173:SF74">
    <property type="entry name" value="ANKYRIN REPEAT DOMAIN-CONTAINING PROTEIN 16"/>
    <property type="match status" value="1"/>
</dbReference>
<sequence length="233" mass="26036">MKLEIIWNDGIGGFNSFVSALKCIGSYQTLLDRIVGTQDDANINLDALDIEVEEGLQIAIEEVCDDFDLDFKNESTKAYIKERFEQPDTVYINRTGEHYHLFHQKVLEIMARLSCAAGHRDIVETLLTKSGCNVSKADDLEQTPLFVASMYGRADIVKILLEHHAKIEQCDIRGYTPLFAATINGTSQHGKVIKTLLDNNANISHCDNTGRTALLIACEKGFDKVNKNINQSK</sequence>
<dbReference type="Pfam" id="PF12796">
    <property type="entry name" value="Ank_2"/>
    <property type="match status" value="1"/>
</dbReference>
<gene>
    <name evidence="4" type="ORF">MEDL_11089</name>
</gene>